<dbReference type="RefSeq" id="XP_030633991.1">
    <property type="nucleotide sequence ID" value="XM_030778131.1"/>
</dbReference>
<evidence type="ECO:0000256" key="3">
    <source>
        <dbReference type="ARBA" id="ARBA00022833"/>
    </source>
</evidence>
<dbReference type="AlphaFoldDB" id="A0A6J2VS40"/>
<evidence type="ECO:0000259" key="6">
    <source>
        <dbReference type="PROSITE" id="PS50145"/>
    </source>
</evidence>
<name>A0A6J2VS40_CHACN</name>
<dbReference type="FunCoup" id="A0A6J2VS40">
    <property type="interactions" value="11"/>
</dbReference>
<dbReference type="InterPro" id="IPR049439">
    <property type="entry name" value="TRAFD1-XIAF1_Znf"/>
</dbReference>
<keyword evidence="7" id="KW-1185">Reference proteome</keyword>
<dbReference type="CTD" id="54739"/>
<dbReference type="Proteomes" id="UP000504632">
    <property type="component" value="Chromosome 6"/>
</dbReference>
<feature type="domain" description="TRAF-type" evidence="6">
    <location>
        <begin position="26"/>
        <end position="101"/>
    </location>
</feature>
<dbReference type="GO" id="GO:0008270">
    <property type="term" value="F:zinc ion binding"/>
    <property type="evidence" value="ECO:0007669"/>
    <property type="project" value="UniProtKB-KW"/>
</dbReference>
<dbReference type="GeneID" id="115815166"/>
<organism evidence="7 8">
    <name type="scientific">Chanos chanos</name>
    <name type="common">Milkfish</name>
    <name type="synonym">Mugil chanos</name>
    <dbReference type="NCBI Taxonomy" id="29144"/>
    <lineage>
        <taxon>Eukaryota</taxon>
        <taxon>Metazoa</taxon>
        <taxon>Chordata</taxon>
        <taxon>Craniata</taxon>
        <taxon>Vertebrata</taxon>
        <taxon>Euteleostomi</taxon>
        <taxon>Actinopterygii</taxon>
        <taxon>Neopterygii</taxon>
        <taxon>Teleostei</taxon>
        <taxon>Ostariophysi</taxon>
        <taxon>Gonorynchiformes</taxon>
        <taxon>Chanidae</taxon>
        <taxon>Chanos</taxon>
    </lineage>
</organism>
<evidence type="ECO:0000313" key="7">
    <source>
        <dbReference type="Proteomes" id="UP000504632"/>
    </source>
</evidence>
<evidence type="ECO:0000313" key="8">
    <source>
        <dbReference type="RefSeq" id="XP_030633991.1"/>
    </source>
</evidence>
<protein>
    <submittedName>
        <fullName evidence="8">XIAP-associated factor 1</fullName>
    </submittedName>
</protein>
<feature type="region of interest" description="Disordered" evidence="5">
    <location>
        <begin position="181"/>
        <end position="221"/>
    </location>
</feature>
<evidence type="ECO:0000256" key="4">
    <source>
        <dbReference type="PROSITE-ProRule" id="PRU00207"/>
    </source>
</evidence>
<dbReference type="InterPro" id="IPR051986">
    <property type="entry name" value="Innate_Immune_Apopt_Reg"/>
</dbReference>
<proteinExistence type="predicted"/>
<dbReference type="InterPro" id="IPR001293">
    <property type="entry name" value="Znf_TRAF"/>
</dbReference>
<evidence type="ECO:0000256" key="2">
    <source>
        <dbReference type="ARBA" id="ARBA00022771"/>
    </source>
</evidence>
<feature type="zinc finger region" description="TRAF-type" evidence="4">
    <location>
        <begin position="26"/>
        <end position="101"/>
    </location>
</feature>
<dbReference type="PANTHER" id="PTHR16295:SF17">
    <property type="entry name" value="XIAP-ASSOCIATED FACTOR 1"/>
    <property type="match status" value="1"/>
</dbReference>
<dbReference type="GO" id="GO:0005739">
    <property type="term" value="C:mitochondrion"/>
    <property type="evidence" value="ECO:0007669"/>
    <property type="project" value="TreeGrafter"/>
</dbReference>
<evidence type="ECO:0000256" key="5">
    <source>
        <dbReference type="SAM" id="MobiDB-lite"/>
    </source>
</evidence>
<keyword evidence="3 4" id="KW-0862">Zinc</keyword>
<dbReference type="OrthoDB" id="193703at2759"/>
<feature type="compositionally biased region" description="Basic and acidic residues" evidence="5">
    <location>
        <begin position="197"/>
        <end position="221"/>
    </location>
</feature>
<dbReference type="Gene3D" id="3.30.40.10">
    <property type="entry name" value="Zinc/RING finger domain, C3HC4 (zinc finger)"/>
    <property type="match status" value="2"/>
</dbReference>
<keyword evidence="2 4" id="KW-0863">Zinc-finger</keyword>
<dbReference type="PANTHER" id="PTHR16295">
    <property type="entry name" value="TRAF-TYPE ZINC FINGER PROTEIN-RELATED"/>
    <property type="match status" value="1"/>
</dbReference>
<accession>A0A6J2VS40</accession>
<dbReference type="InParanoid" id="A0A6J2VS40"/>
<keyword evidence="1 4" id="KW-0479">Metal-binding</keyword>
<dbReference type="PROSITE" id="PS50145">
    <property type="entry name" value="ZF_TRAF"/>
    <property type="match status" value="1"/>
</dbReference>
<gene>
    <name evidence="8" type="primary">xaf1</name>
</gene>
<sequence>MDAAKDDVTVCKHCKKEVAVSNFELHEPHCQRFLCLCPDCGESVPRDQLDQHREDEHTQVQCVRCRKKMERRDLPDHETDECSERLKCCEFCELELPLSSLMEHSIVCGSRTERCADCGRYVTLKDQSRHAEICSFQIQTQDISDLDYDQRDDSQGDMQKKPPVQCDKCFKMVFSDSMEEHERVCDPSSQEEEDLYSDIRQDPNKPDQIRTQRSDFSMSDRRKVKESGWLVGKGGDGGDEISTCPYCHLALPIKTLQWHEVSLNGPT</sequence>
<reference evidence="8" key="1">
    <citation type="submission" date="2025-08" db="UniProtKB">
        <authorList>
            <consortium name="RefSeq"/>
        </authorList>
    </citation>
    <scope>IDENTIFICATION</scope>
</reference>
<dbReference type="InterPro" id="IPR013083">
    <property type="entry name" value="Znf_RING/FYVE/PHD"/>
</dbReference>
<dbReference type="Pfam" id="PF21366">
    <property type="entry name" value="TRAFD1-XIAF1_ZnF"/>
    <property type="match status" value="1"/>
</dbReference>
<evidence type="ECO:0000256" key="1">
    <source>
        <dbReference type="ARBA" id="ARBA00022723"/>
    </source>
</evidence>